<evidence type="ECO:0000313" key="1">
    <source>
        <dbReference type="EMBL" id="CAB4175206.1"/>
    </source>
</evidence>
<dbReference type="EMBL" id="LR797195">
    <property type="protein sequence ID" value="CAB4193523.1"/>
    <property type="molecule type" value="Genomic_DNA"/>
</dbReference>
<gene>
    <name evidence="2" type="ORF">UFOVP1247_92</name>
    <name evidence="1" type="ORF">UFOVP970_132</name>
</gene>
<protein>
    <submittedName>
        <fullName evidence="1">Uncharacterized protein</fullName>
    </submittedName>
</protein>
<organism evidence="1">
    <name type="scientific">uncultured Caudovirales phage</name>
    <dbReference type="NCBI Taxonomy" id="2100421"/>
    <lineage>
        <taxon>Viruses</taxon>
        <taxon>Duplodnaviria</taxon>
        <taxon>Heunggongvirae</taxon>
        <taxon>Uroviricota</taxon>
        <taxon>Caudoviricetes</taxon>
        <taxon>Peduoviridae</taxon>
        <taxon>Maltschvirus</taxon>
        <taxon>Maltschvirus maltsch</taxon>
    </lineage>
</organism>
<name>A0A6J5PYK2_9CAUD</name>
<reference evidence="1" key="1">
    <citation type="submission" date="2020-05" db="EMBL/GenBank/DDBJ databases">
        <authorList>
            <person name="Chiriac C."/>
            <person name="Salcher M."/>
            <person name="Ghai R."/>
            <person name="Kavagutti S V."/>
        </authorList>
    </citation>
    <scope>NUCLEOTIDE SEQUENCE</scope>
</reference>
<dbReference type="EMBL" id="LR796916">
    <property type="protein sequence ID" value="CAB4175206.1"/>
    <property type="molecule type" value="Genomic_DNA"/>
</dbReference>
<proteinExistence type="predicted"/>
<accession>A0A6J5PYK2</accession>
<evidence type="ECO:0000313" key="2">
    <source>
        <dbReference type="EMBL" id="CAB4193523.1"/>
    </source>
</evidence>
<sequence>MKNLHVIATDKPSRIKQEYTDKPSYVLSRLPLTCRYAQHIYITNGEEIKKDEFYLGDDNHIYCLCTTVNSNGKKIILTTNEELIDEGIQPIGDEFLNWFVNNPTCEEVEVENSSVVKEHIFDGSNDGEVIWEYKIIIPKEEPKQIYYNTVGRENGVFVIKGQFNTQKEALDLANELNEKGLGVYYDWNETLVKEEPKQERERGITITHVGKPKQETVEEFIGYGYDPNAPGDPDKIDDLIEQKTLEEAAQKYLNNGKPQNAYSSFIDGANYQAERMYSEAIEFGKWLDENMQHREYYPMSAMTMEELFEQFKKG</sequence>